<keyword evidence="3" id="KW-1185">Reference proteome</keyword>
<feature type="domain" description="F-box" evidence="1">
    <location>
        <begin position="7"/>
        <end position="48"/>
    </location>
</feature>
<sequence>MATATFSGLPFEIQEMIGPFLSLHHLAQCVLVNKTWKTVFNPFLWRHIEEPLQWKSVQKRAARGELEDWNSIFLRCTRAGALRKNRDLIRSVKFDNCGDDFFRDFLSNCPDDMRQLNCAEIEGLEGDDDMISTFLRLSVYGWKRLVFRLSDSDGCLGFGFRCSDVLQEHAETLEVLRMEAMVEIFEGSSIQTLLCSAPLLKELYLIPPNRKALDETCQIEGWVIAEGFEQGEEWACMELEVFGCQIGDIPRPDIIRDIFDEGQDGFVVDGTVESSINIQRGVYKQLAQMTKLRQLTLGIHYDTYDVNYSAHDKEYFRRYDCLAMTLESGLDLLRDLKDLEVVELDDMEVYIQREEEAIWVAQHWPKARIQLTEYDTDRDYYSEEEEDEDYEDQVFDFGGIPYILDNYTSEYLSDEDGSFDEYDSEDAWTDEE</sequence>
<reference evidence="2" key="1">
    <citation type="journal article" date="2020" name="Fungal Divers.">
        <title>Resolving the Mortierellaceae phylogeny through synthesis of multi-gene phylogenetics and phylogenomics.</title>
        <authorList>
            <person name="Vandepol N."/>
            <person name="Liber J."/>
            <person name="Desiro A."/>
            <person name="Na H."/>
            <person name="Kennedy M."/>
            <person name="Barry K."/>
            <person name="Grigoriev I.V."/>
            <person name="Miller A.N."/>
            <person name="O'Donnell K."/>
            <person name="Stajich J.E."/>
            <person name="Bonito G."/>
        </authorList>
    </citation>
    <scope>NUCLEOTIDE SEQUENCE</scope>
    <source>
        <strain evidence="2">NRRL 6426</strain>
    </source>
</reference>
<dbReference type="Pfam" id="PF12937">
    <property type="entry name" value="F-box-like"/>
    <property type="match status" value="1"/>
</dbReference>
<name>A0A9P5V8F3_9FUNG</name>
<proteinExistence type="predicted"/>
<evidence type="ECO:0000313" key="2">
    <source>
        <dbReference type="EMBL" id="KAF9147038.1"/>
    </source>
</evidence>
<comment type="caution">
    <text evidence="2">The sequence shown here is derived from an EMBL/GenBank/DDBJ whole genome shotgun (WGS) entry which is preliminary data.</text>
</comment>
<dbReference type="Gene3D" id="3.80.10.10">
    <property type="entry name" value="Ribonuclease Inhibitor"/>
    <property type="match status" value="1"/>
</dbReference>
<dbReference type="AlphaFoldDB" id="A0A9P5V8F3"/>
<dbReference type="SUPFAM" id="SSF81383">
    <property type="entry name" value="F-box domain"/>
    <property type="match status" value="1"/>
</dbReference>
<dbReference type="InterPro" id="IPR032675">
    <property type="entry name" value="LRR_dom_sf"/>
</dbReference>
<accession>A0A9P5V8F3</accession>
<evidence type="ECO:0000259" key="1">
    <source>
        <dbReference type="Pfam" id="PF12937"/>
    </source>
</evidence>
<dbReference type="OrthoDB" id="2399335at2759"/>
<protein>
    <recommendedName>
        <fullName evidence="1">F-box domain-containing protein</fullName>
    </recommendedName>
</protein>
<dbReference type="Proteomes" id="UP000748756">
    <property type="component" value="Unassembled WGS sequence"/>
</dbReference>
<dbReference type="InterPro" id="IPR001810">
    <property type="entry name" value="F-box_dom"/>
</dbReference>
<dbReference type="InterPro" id="IPR036047">
    <property type="entry name" value="F-box-like_dom_sf"/>
</dbReference>
<gene>
    <name evidence="2" type="ORF">BG015_011375</name>
</gene>
<evidence type="ECO:0000313" key="3">
    <source>
        <dbReference type="Proteomes" id="UP000748756"/>
    </source>
</evidence>
<organism evidence="2 3">
    <name type="scientific">Linnemannia schmuckeri</name>
    <dbReference type="NCBI Taxonomy" id="64567"/>
    <lineage>
        <taxon>Eukaryota</taxon>
        <taxon>Fungi</taxon>
        <taxon>Fungi incertae sedis</taxon>
        <taxon>Mucoromycota</taxon>
        <taxon>Mortierellomycotina</taxon>
        <taxon>Mortierellomycetes</taxon>
        <taxon>Mortierellales</taxon>
        <taxon>Mortierellaceae</taxon>
        <taxon>Linnemannia</taxon>
    </lineage>
</organism>
<dbReference type="CDD" id="cd09917">
    <property type="entry name" value="F-box_SF"/>
    <property type="match status" value="1"/>
</dbReference>
<dbReference type="EMBL" id="JAAAUQ010000875">
    <property type="protein sequence ID" value="KAF9147038.1"/>
    <property type="molecule type" value="Genomic_DNA"/>
</dbReference>